<dbReference type="OrthoDB" id="9815567at2"/>
<evidence type="ECO:0000256" key="3">
    <source>
        <dbReference type="ARBA" id="ARBA00023163"/>
    </source>
</evidence>
<evidence type="ECO:0000313" key="6">
    <source>
        <dbReference type="Proteomes" id="UP000184485"/>
    </source>
</evidence>
<reference evidence="5 6" key="1">
    <citation type="submission" date="2016-11" db="EMBL/GenBank/DDBJ databases">
        <authorList>
            <person name="Jaros S."/>
            <person name="Januszkiewicz K."/>
            <person name="Wedrychowicz H."/>
        </authorList>
    </citation>
    <scope>NUCLEOTIDE SEQUENCE [LARGE SCALE GENOMIC DNA]</scope>
    <source>
        <strain evidence="5 6">DSM 19436</strain>
    </source>
</reference>
<dbReference type="GO" id="GO:0003677">
    <property type="term" value="F:DNA binding"/>
    <property type="evidence" value="ECO:0007669"/>
    <property type="project" value="UniProtKB-KW"/>
</dbReference>
<dbReference type="PANTHER" id="PTHR33164:SF89">
    <property type="entry name" value="MARR FAMILY REGULATORY PROTEIN"/>
    <property type="match status" value="1"/>
</dbReference>
<organism evidence="5 6">
    <name type="scientific">Kaistia soli DSM 19436</name>
    <dbReference type="NCBI Taxonomy" id="1122133"/>
    <lineage>
        <taxon>Bacteria</taxon>
        <taxon>Pseudomonadati</taxon>
        <taxon>Pseudomonadota</taxon>
        <taxon>Alphaproteobacteria</taxon>
        <taxon>Hyphomicrobiales</taxon>
        <taxon>Kaistiaceae</taxon>
        <taxon>Kaistia</taxon>
    </lineage>
</organism>
<dbReference type="InterPro" id="IPR023187">
    <property type="entry name" value="Tscrpt_reg_MarR-type_CS"/>
</dbReference>
<keyword evidence="1" id="KW-0805">Transcription regulation</keyword>
<dbReference type="EMBL" id="FQUP01000003">
    <property type="protein sequence ID" value="SHF99171.1"/>
    <property type="molecule type" value="Genomic_DNA"/>
</dbReference>
<evidence type="ECO:0000256" key="1">
    <source>
        <dbReference type="ARBA" id="ARBA00023015"/>
    </source>
</evidence>
<sequence>MSSVSDLDAHTGYLLRMVSNAVSQEFARSVAGEGVTVAEWVMLRALYGGDAIAPSALARKMGMTKGAISKLADRLLEKGLIVRVGNAEDKRAHTLSVSDAGAEKVPLLARLADENDAAFFATLGRQDHERFRGLLRALIDKHGLATIPVD</sequence>
<evidence type="ECO:0000313" key="5">
    <source>
        <dbReference type="EMBL" id="SHF99171.1"/>
    </source>
</evidence>
<dbReference type="InterPro" id="IPR036390">
    <property type="entry name" value="WH_DNA-bd_sf"/>
</dbReference>
<dbReference type="InterPro" id="IPR039422">
    <property type="entry name" value="MarR/SlyA-like"/>
</dbReference>
<dbReference type="InterPro" id="IPR000835">
    <property type="entry name" value="HTH_MarR-typ"/>
</dbReference>
<dbReference type="PROSITE" id="PS50995">
    <property type="entry name" value="HTH_MARR_2"/>
    <property type="match status" value="1"/>
</dbReference>
<dbReference type="Pfam" id="PF12802">
    <property type="entry name" value="MarR_2"/>
    <property type="match status" value="1"/>
</dbReference>
<dbReference type="Gene3D" id="1.10.10.10">
    <property type="entry name" value="Winged helix-like DNA-binding domain superfamily/Winged helix DNA-binding domain"/>
    <property type="match status" value="1"/>
</dbReference>
<dbReference type="InterPro" id="IPR036388">
    <property type="entry name" value="WH-like_DNA-bd_sf"/>
</dbReference>
<keyword evidence="6" id="KW-1185">Reference proteome</keyword>
<protein>
    <submittedName>
        <fullName evidence="5">DNA-binding transcriptional regulator, MarR family</fullName>
    </submittedName>
</protein>
<dbReference type="GO" id="GO:0003700">
    <property type="term" value="F:DNA-binding transcription factor activity"/>
    <property type="evidence" value="ECO:0007669"/>
    <property type="project" value="InterPro"/>
</dbReference>
<dbReference type="Proteomes" id="UP000184485">
    <property type="component" value="Unassembled WGS sequence"/>
</dbReference>
<evidence type="ECO:0000259" key="4">
    <source>
        <dbReference type="PROSITE" id="PS50995"/>
    </source>
</evidence>
<feature type="domain" description="HTH marR-type" evidence="4">
    <location>
        <begin position="8"/>
        <end position="140"/>
    </location>
</feature>
<dbReference type="PRINTS" id="PR00598">
    <property type="entry name" value="HTHMARR"/>
</dbReference>
<dbReference type="PANTHER" id="PTHR33164">
    <property type="entry name" value="TRANSCRIPTIONAL REGULATOR, MARR FAMILY"/>
    <property type="match status" value="1"/>
</dbReference>
<evidence type="ECO:0000256" key="2">
    <source>
        <dbReference type="ARBA" id="ARBA00023125"/>
    </source>
</evidence>
<keyword evidence="3" id="KW-0804">Transcription</keyword>
<dbReference type="AlphaFoldDB" id="A0A1M5G6T5"/>
<dbReference type="STRING" id="1122133.SAMN02745157_3292"/>
<name>A0A1M5G6T5_9HYPH</name>
<proteinExistence type="predicted"/>
<dbReference type="PROSITE" id="PS01117">
    <property type="entry name" value="HTH_MARR_1"/>
    <property type="match status" value="1"/>
</dbReference>
<dbReference type="GO" id="GO:0006950">
    <property type="term" value="P:response to stress"/>
    <property type="evidence" value="ECO:0007669"/>
    <property type="project" value="TreeGrafter"/>
</dbReference>
<dbReference type="SUPFAM" id="SSF46785">
    <property type="entry name" value="Winged helix' DNA-binding domain"/>
    <property type="match status" value="1"/>
</dbReference>
<accession>A0A1M5G6T5</accession>
<dbReference type="SMART" id="SM00347">
    <property type="entry name" value="HTH_MARR"/>
    <property type="match status" value="1"/>
</dbReference>
<gene>
    <name evidence="5" type="ORF">SAMN02745157_3292</name>
</gene>
<keyword evidence="2 5" id="KW-0238">DNA-binding</keyword>